<sequence>MSNTFENAITVTVTGATLTTSVASANATLPLDSAGNVAKYVRVSASASAYVRLGNGTPVAIGTDLMVGPGDPVILATCGYTKIAAIWVAAAGNGVFSGAGVVQVSALENM</sequence>
<dbReference type="EMBL" id="MOBK01000009">
    <property type="protein sequence ID" value="RON17945.1"/>
    <property type="molecule type" value="Genomic_DNA"/>
</dbReference>
<evidence type="ECO:0000313" key="1">
    <source>
        <dbReference type="EMBL" id="RON17945.1"/>
    </source>
</evidence>
<organism evidence="1 2">
    <name type="scientific">Pseudomonas brassicacearum</name>
    <dbReference type="NCBI Taxonomy" id="930166"/>
    <lineage>
        <taxon>Bacteria</taxon>
        <taxon>Pseudomonadati</taxon>
        <taxon>Pseudomonadota</taxon>
        <taxon>Gammaproteobacteria</taxon>
        <taxon>Pseudomonadales</taxon>
        <taxon>Pseudomonadaceae</taxon>
        <taxon>Pseudomonas</taxon>
    </lineage>
</organism>
<comment type="caution">
    <text evidence="1">The sequence shown here is derived from an EMBL/GenBank/DDBJ whole genome shotgun (WGS) entry which is preliminary data.</text>
</comment>
<name>A0A423HXK3_9PSED</name>
<dbReference type="Proteomes" id="UP000285636">
    <property type="component" value="Unassembled WGS sequence"/>
</dbReference>
<evidence type="ECO:0000313" key="2">
    <source>
        <dbReference type="Proteomes" id="UP000285636"/>
    </source>
</evidence>
<dbReference type="RefSeq" id="WP_123435221.1">
    <property type="nucleotide sequence ID" value="NZ_MOBK01000009.1"/>
</dbReference>
<protein>
    <recommendedName>
        <fullName evidence="3">Phage protein</fullName>
    </recommendedName>
</protein>
<gene>
    <name evidence="1" type="ORF">BK660_21900</name>
</gene>
<accession>A0A423HXK3</accession>
<reference evidence="1 2" key="1">
    <citation type="submission" date="2016-10" db="EMBL/GenBank/DDBJ databases">
        <title>Comparative genome analysis of multiple Pseudomonas spp. focuses on biocontrol and plant growth promoting traits.</title>
        <authorList>
            <person name="Tao X.-Y."/>
            <person name="Taylor C.G."/>
        </authorList>
    </citation>
    <scope>NUCLEOTIDE SEQUENCE [LARGE SCALE GENOMIC DNA]</scope>
    <source>
        <strain evidence="1 2">38D7</strain>
    </source>
</reference>
<evidence type="ECO:0008006" key="3">
    <source>
        <dbReference type="Google" id="ProtNLM"/>
    </source>
</evidence>
<proteinExistence type="predicted"/>
<dbReference type="AlphaFoldDB" id="A0A423HXK3"/>